<proteinExistence type="predicted"/>
<dbReference type="AlphaFoldDB" id="A0A9Q8RHU4"/>
<dbReference type="RefSeq" id="WP_004426197.1">
    <property type="nucleotide sequence ID" value="NZ_CP091929.1"/>
</dbReference>
<dbReference type="InterPro" id="IPR001789">
    <property type="entry name" value="Sig_transdc_resp-reg_receiver"/>
</dbReference>
<dbReference type="InterPro" id="IPR050706">
    <property type="entry name" value="Cyclic-di-GMP_PDE-like"/>
</dbReference>
<dbReference type="GO" id="GO:0000160">
    <property type="term" value="P:phosphorelay signal transduction system"/>
    <property type="evidence" value="ECO:0007669"/>
    <property type="project" value="InterPro"/>
</dbReference>
<dbReference type="InterPro" id="IPR029787">
    <property type="entry name" value="Nucleotide_cyclase"/>
</dbReference>
<dbReference type="Pfam" id="PF00563">
    <property type="entry name" value="EAL"/>
    <property type="match status" value="1"/>
</dbReference>
<organism evidence="1 2">
    <name type="scientific">Leptospira noguchii</name>
    <dbReference type="NCBI Taxonomy" id="28182"/>
    <lineage>
        <taxon>Bacteria</taxon>
        <taxon>Pseudomonadati</taxon>
        <taxon>Spirochaetota</taxon>
        <taxon>Spirochaetia</taxon>
        <taxon>Leptospirales</taxon>
        <taxon>Leptospiraceae</taxon>
        <taxon>Leptospira</taxon>
    </lineage>
</organism>
<name>A0A9Q8RHU4_9LEPT</name>
<dbReference type="InterPro" id="IPR001633">
    <property type="entry name" value="EAL_dom"/>
</dbReference>
<dbReference type="SMART" id="SM00267">
    <property type="entry name" value="GGDEF"/>
    <property type="match status" value="1"/>
</dbReference>
<dbReference type="SUPFAM" id="SSF141868">
    <property type="entry name" value="EAL domain-like"/>
    <property type="match status" value="1"/>
</dbReference>
<dbReference type="InterPro" id="IPR043128">
    <property type="entry name" value="Rev_trsase/Diguanyl_cyclase"/>
</dbReference>
<dbReference type="InterPro" id="IPR011006">
    <property type="entry name" value="CheY-like_superfamily"/>
</dbReference>
<dbReference type="InterPro" id="IPR000160">
    <property type="entry name" value="GGDEF_dom"/>
</dbReference>
<dbReference type="PROSITE" id="PS50110">
    <property type="entry name" value="RESPONSE_REGULATORY"/>
    <property type="match status" value="1"/>
</dbReference>
<dbReference type="GO" id="GO:0071111">
    <property type="term" value="F:cyclic-guanylate-specific phosphodiesterase activity"/>
    <property type="evidence" value="ECO:0007669"/>
    <property type="project" value="InterPro"/>
</dbReference>
<dbReference type="SMART" id="SM00052">
    <property type="entry name" value="EAL"/>
    <property type="match status" value="1"/>
</dbReference>
<sequence>MGNSEFVQNTNLNIKPVILIVDDEVIILGSIKYAIQLSFGNRFDIEMAEDADSAMEILARCKSEQIDVPLVICDQVLRGKSGDELLIQIHQEYPQIYKVMLTGYASAKSLGNALNKANLYRYLTKPWDSEDLILTISEAVKAYFQNRKVAELSSKLEETYLFNRETLFPNFENLKRRIDRRLIENENSILALIRIESFGSIAENFGIETYRKMLFEFLSVLDCFIGGYNGEIFHIYDNMIAVLTKIEEDRFYSLLSAVRIFLRSECIEVDGISFQVKISIGVSSDQSDVYDKARLAMMTASNNPSVEYIPYSETTNKVDRIYANLKLGKKFNSALNAGNIIPYFQGIYDNKLNRITKYECLARIMEGDQIYNPAMFIPIAKSTGIIRLLTPLMVEKTFKYFSKHPEYSFSINISESDLDKKSFPLWVMNRLLHYRISPDRVIFEILENDHWNGNGSSNSTRSLQELKEIGCKIAIDDFGVERSNFERLIEIQPDFIKIDGKFIQGIHENQTSYRLAAAITEMAHTIGAKVVAEFVSNEEELEAVKSLSIDYSQGYYLMEPAEDILYKETILNLV</sequence>
<accession>A0A9Q8RHU4</accession>
<dbReference type="SUPFAM" id="SSF52172">
    <property type="entry name" value="CheY-like"/>
    <property type="match status" value="1"/>
</dbReference>
<reference evidence="1" key="1">
    <citation type="submission" date="2022-02" db="EMBL/GenBank/DDBJ databases">
        <title>The genetically variable rfb locus in Leptospira is a mobile cassette and a molecular signature of serovar identity.</title>
        <authorList>
            <person name="Nieves C."/>
            <person name="Vincent A.T."/>
            <person name="Zarantonelli L."/>
            <person name="Picardeau M."/>
            <person name="Veyrier F.J."/>
            <person name="Buschiazzo A."/>
        </authorList>
    </citation>
    <scope>NUCLEOTIDE SEQUENCE</scope>
    <source>
        <strain evidence="1">IP1512017</strain>
    </source>
</reference>
<dbReference type="PROSITE" id="PS50883">
    <property type="entry name" value="EAL"/>
    <property type="match status" value="1"/>
</dbReference>
<protein>
    <submittedName>
        <fullName evidence="1">EAL domain-containing protein</fullName>
    </submittedName>
</protein>
<evidence type="ECO:0000313" key="2">
    <source>
        <dbReference type="Proteomes" id="UP000829829"/>
    </source>
</evidence>
<dbReference type="SMART" id="SM00448">
    <property type="entry name" value="REC"/>
    <property type="match status" value="1"/>
</dbReference>
<gene>
    <name evidence="1" type="ORF">MAL03_19360</name>
</gene>
<dbReference type="PANTHER" id="PTHR33121:SF71">
    <property type="entry name" value="OXYGEN SENSOR PROTEIN DOSP"/>
    <property type="match status" value="1"/>
</dbReference>
<dbReference type="Proteomes" id="UP000829829">
    <property type="component" value="Chromosome 2"/>
</dbReference>
<evidence type="ECO:0000313" key="1">
    <source>
        <dbReference type="EMBL" id="UOG58495.1"/>
    </source>
</evidence>
<dbReference type="PANTHER" id="PTHR33121">
    <property type="entry name" value="CYCLIC DI-GMP PHOSPHODIESTERASE PDEF"/>
    <property type="match status" value="1"/>
</dbReference>
<dbReference type="EMBL" id="CP091958">
    <property type="protein sequence ID" value="UOG58495.1"/>
    <property type="molecule type" value="Genomic_DNA"/>
</dbReference>
<dbReference type="Pfam" id="PF00072">
    <property type="entry name" value="Response_reg"/>
    <property type="match status" value="1"/>
</dbReference>
<dbReference type="Gene3D" id="3.20.20.450">
    <property type="entry name" value="EAL domain"/>
    <property type="match status" value="1"/>
</dbReference>
<dbReference type="SUPFAM" id="SSF55073">
    <property type="entry name" value="Nucleotide cyclase"/>
    <property type="match status" value="1"/>
</dbReference>
<dbReference type="Gene3D" id="3.40.50.2300">
    <property type="match status" value="1"/>
</dbReference>
<dbReference type="Gene3D" id="3.30.70.270">
    <property type="match status" value="1"/>
</dbReference>
<dbReference type="CDD" id="cd01948">
    <property type="entry name" value="EAL"/>
    <property type="match status" value="1"/>
</dbReference>
<dbReference type="InterPro" id="IPR035919">
    <property type="entry name" value="EAL_sf"/>
</dbReference>